<dbReference type="Proteomes" id="UP000222310">
    <property type="component" value="Unassembled WGS sequence"/>
</dbReference>
<reference evidence="1 2" key="1">
    <citation type="submission" date="2015-02" db="EMBL/GenBank/DDBJ databases">
        <title>Nostoc linckia genome annotation.</title>
        <authorList>
            <person name="Zhou Z."/>
        </authorList>
    </citation>
    <scope>NUCLEOTIDE SEQUENCE [LARGE SCALE GENOMIC DNA]</scope>
    <source>
        <strain evidence="2">z8</strain>
    </source>
</reference>
<name>A0A9Q5ZH14_NOSLI</name>
<gene>
    <name evidence="1" type="ORF">VF08_01105</name>
</gene>
<accession>A0A9Q5ZH14</accession>
<protein>
    <recommendedName>
        <fullName evidence="3">Glutaredoxin</fullName>
    </recommendedName>
</protein>
<comment type="caution">
    <text evidence="1">The sequence shown here is derived from an EMBL/GenBank/DDBJ whole genome shotgun (WGS) entry which is preliminary data.</text>
</comment>
<sequence length="92" mass="10783">MYTPGCKQVIERIEDKIEKFKKNFLRSPKFIIISKEYYECLICYQCTTNPGSNVFIEKFQGIPLVLIPGHQEILEMTGSPKDMIIDYMKNNQ</sequence>
<dbReference type="GeneID" id="57092097"/>
<evidence type="ECO:0008006" key="3">
    <source>
        <dbReference type="Google" id="ProtNLM"/>
    </source>
</evidence>
<dbReference type="AlphaFoldDB" id="A0A9Q5ZH14"/>
<organism evidence="1 2">
    <name type="scientific">Nostoc linckia z8</name>
    <dbReference type="NCBI Taxonomy" id="1628746"/>
    <lineage>
        <taxon>Bacteria</taxon>
        <taxon>Bacillati</taxon>
        <taxon>Cyanobacteriota</taxon>
        <taxon>Cyanophyceae</taxon>
        <taxon>Nostocales</taxon>
        <taxon>Nostocaceae</taxon>
        <taxon>Nostoc</taxon>
    </lineage>
</organism>
<evidence type="ECO:0000313" key="1">
    <source>
        <dbReference type="EMBL" id="PHK07231.1"/>
    </source>
</evidence>
<evidence type="ECO:0000313" key="2">
    <source>
        <dbReference type="Proteomes" id="UP000222310"/>
    </source>
</evidence>
<dbReference type="RefSeq" id="WP_099065906.1">
    <property type="nucleotide sequence ID" value="NZ_LAHD01000002.1"/>
</dbReference>
<dbReference type="EMBL" id="LAHD01000002">
    <property type="protein sequence ID" value="PHK07231.1"/>
    <property type="molecule type" value="Genomic_DNA"/>
</dbReference>
<proteinExistence type="predicted"/>